<accession>A0ABT2PT12</accession>
<dbReference type="InterPro" id="IPR046213">
    <property type="entry name" value="DUF6246"/>
</dbReference>
<dbReference type="Pfam" id="PF19759">
    <property type="entry name" value="DUF6246"/>
    <property type="match status" value="1"/>
</dbReference>
<evidence type="ECO:0000313" key="1">
    <source>
        <dbReference type="EMBL" id="MCT9812417.1"/>
    </source>
</evidence>
<evidence type="ECO:0000313" key="2">
    <source>
        <dbReference type="Proteomes" id="UP001525968"/>
    </source>
</evidence>
<dbReference type="EMBL" id="JAODYH010000008">
    <property type="protein sequence ID" value="MCT9812417.1"/>
    <property type="molecule type" value="Genomic_DNA"/>
</dbReference>
<name>A0ABT2PT12_9BURK</name>
<protein>
    <submittedName>
        <fullName evidence="1">DUF6246 family protein</fullName>
    </submittedName>
</protein>
<organism evidence="1 2">
    <name type="scientific">Acidovorax bellezanensis</name>
    <dbReference type="NCBI Taxonomy" id="2976702"/>
    <lineage>
        <taxon>Bacteria</taxon>
        <taxon>Pseudomonadati</taxon>
        <taxon>Pseudomonadota</taxon>
        <taxon>Betaproteobacteria</taxon>
        <taxon>Burkholderiales</taxon>
        <taxon>Comamonadaceae</taxon>
        <taxon>Acidovorax</taxon>
    </lineage>
</organism>
<sequence length="187" mass="20359">MLIECGFVRATTSEGAEFTFTPSLGCIAALGSPQEIVRLYAGLHEASAARDAAYILASLCDQDDSTPLIGWTDEDGSHPGQMPEVEQIIMARHLMQHGIAGKARPGDSKDDGKFSDKFEASEYIAAARVHLGLSSADAEALSMTEFQMMFEMKFPRKADGKRDVPTREEYEASLAAIEGRRAKRPES</sequence>
<reference evidence="1 2" key="1">
    <citation type="submission" date="2022-09" db="EMBL/GenBank/DDBJ databases">
        <title>Draft genome of isolate Be4.</title>
        <authorList>
            <person name="Sanchez-Castro I."/>
            <person name="Martinez-Rodriguez P."/>
            <person name="Descostes M."/>
            <person name="Merroun M."/>
        </authorList>
    </citation>
    <scope>NUCLEOTIDE SEQUENCE [LARGE SCALE GENOMIC DNA]</scope>
    <source>
        <strain evidence="1 2">Be4</strain>
    </source>
</reference>
<dbReference type="Proteomes" id="UP001525968">
    <property type="component" value="Unassembled WGS sequence"/>
</dbReference>
<dbReference type="RefSeq" id="WP_261501664.1">
    <property type="nucleotide sequence ID" value="NZ_JAODYH010000008.1"/>
</dbReference>
<gene>
    <name evidence="1" type="ORF">N0K08_17375</name>
</gene>
<comment type="caution">
    <text evidence="1">The sequence shown here is derived from an EMBL/GenBank/DDBJ whole genome shotgun (WGS) entry which is preliminary data.</text>
</comment>
<keyword evidence="2" id="KW-1185">Reference proteome</keyword>
<proteinExistence type="predicted"/>